<protein>
    <recommendedName>
        <fullName evidence="1">CD-NTase associated protein 4-like DNA endonuclease domain-containing protein</fullName>
    </recommendedName>
</protein>
<name>A0A1Y3P1P9_9PSED</name>
<comment type="caution">
    <text evidence="2">The sequence shown here is derived from an EMBL/GenBank/DDBJ whole genome shotgun (WGS) entry which is preliminary data.</text>
</comment>
<evidence type="ECO:0000259" key="1">
    <source>
        <dbReference type="Pfam" id="PF14130"/>
    </source>
</evidence>
<dbReference type="OrthoDB" id="6618953at2"/>
<evidence type="ECO:0000313" key="2">
    <source>
        <dbReference type="EMBL" id="OUM73745.1"/>
    </source>
</evidence>
<proteinExistence type="predicted"/>
<accession>A0A1Y3P1P9</accession>
<gene>
    <name evidence="2" type="ORF">AUC60_11785</name>
</gene>
<dbReference type="InterPro" id="IPR025382">
    <property type="entry name" value="Cap4-like_endonuclease_dom"/>
</dbReference>
<dbReference type="GO" id="GO:0004518">
    <property type="term" value="F:nuclease activity"/>
    <property type="evidence" value="ECO:0007669"/>
    <property type="project" value="InterPro"/>
</dbReference>
<dbReference type="Proteomes" id="UP000195440">
    <property type="component" value="Unassembled WGS sequence"/>
</dbReference>
<dbReference type="Pfam" id="PF14130">
    <property type="entry name" value="Cap4_nuclease"/>
    <property type="match status" value="1"/>
</dbReference>
<feature type="domain" description="CD-NTase associated protein 4-like DNA endonuclease" evidence="1">
    <location>
        <begin position="23"/>
        <end position="230"/>
    </location>
</feature>
<dbReference type="AlphaFoldDB" id="A0A1Y3P1P9"/>
<dbReference type="RefSeq" id="WP_158099114.1">
    <property type="nucleotide sequence ID" value="NZ_JBJGBV010000002.1"/>
</dbReference>
<keyword evidence="3" id="KW-1185">Reference proteome</keyword>
<organism evidence="2 3">
    <name type="scientific">Pseudomonas caspiana</name>
    <dbReference type="NCBI Taxonomy" id="1451454"/>
    <lineage>
        <taxon>Bacteria</taxon>
        <taxon>Pseudomonadati</taxon>
        <taxon>Pseudomonadota</taxon>
        <taxon>Gammaproteobacteria</taxon>
        <taxon>Pseudomonadales</taxon>
        <taxon>Pseudomonadaceae</taxon>
        <taxon>Pseudomonas</taxon>
    </lineage>
</organism>
<dbReference type="EMBL" id="LOHF01000008">
    <property type="protein sequence ID" value="OUM73745.1"/>
    <property type="molecule type" value="Genomic_DNA"/>
</dbReference>
<sequence length="390" mass="42780">MRSKKSDSLDLLLHDSFEDEKKGANATLGFTFQQWWAALTVAELLETETDFAVVLEFKEDVAILDSSTAPTRIKLYQVKKNEQKADWTINSLYAKGKKLSSGHELSILSKMYSRRASFTGHPVKLYFVSNIGVKTKSEEGTSISISNGKFDSFPQKDKDAITSAIASELKLLPAAVGLDNIYISKTNLPLAQQELFVGGKLSDLAANSILPFTLPHSTVAARVLASHIQSKASSTSLASSFEELRPRLLSKEEALKILSQAANSRHPTQSIFDEAITSLTSERYPFFAIREIKKFQVEVCTDAATRTNIQFKLAASAMLSEFSLIIKNASTHSLGELMDLLVKNTLEAHPEKIANLSKPYLSALALLVLNDGINIDILSTSADKKSEGTE</sequence>
<evidence type="ECO:0000313" key="3">
    <source>
        <dbReference type="Proteomes" id="UP000195440"/>
    </source>
</evidence>
<reference evidence="2 3" key="1">
    <citation type="journal article" date="2017" name="Syst. Appl. Microbiol.">
        <title>Pseudomonas caspiana sp. nov., a citrus pathogen in the Pseudomonas syringae phylogenetic group.</title>
        <authorList>
            <person name="Busquets A."/>
            <person name="Gomila M."/>
            <person name="Beiki F."/>
            <person name="Mulet M."/>
            <person name="Rahimian H."/>
            <person name="Garcia-Valdes E."/>
            <person name="Lalucat J."/>
        </authorList>
    </citation>
    <scope>NUCLEOTIDE SEQUENCE [LARGE SCALE GENOMIC DNA]</scope>
    <source>
        <strain evidence="2 3">FBF102</strain>
    </source>
</reference>